<evidence type="ECO:0000313" key="3">
    <source>
        <dbReference type="EMBL" id="GMA22035.1"/>
    </source>
</evidence>
<organism evidence="3 4">
    <name type="scientific">Arsenicicoccus piscis</name>
    <dbReference type="NCBI Taxonomy" id="673954"/>
    <lineage>
        <taxon>Bacteria</taxon>
        <taxon>Bacillati</taxon>
        <taxon>Actinomycetota</taxon>
        <taxon>Actinomycetes</taxon>
        <taxon>Micrococcales</taxon>
        <taxon>Intrasporangiaceae</taxon>
        <taxon>Arsenicicoccus</taxon>
    </lineage>
</organism>
<reference evidence="4" key="1">
    <citation type="journal article" date="2019" name="Int. J. Syst. Evol. Microbiol.">
        <title>The Global Catalogue of Microorganisms (GCM) 10K type strain sequencing project: providing services to taxonomists for standard genome sequencing and annotation.</title>
        <authorList>
            <consortium name="The Broad Institute Genomics Platform"/>
            <consortium name="The Broad Institute Genome Sequencing Center for Infectious Disease"/>
            <person name="Wu L."/>
            <person name="Ma J."/>
        </authorList>
    </citation>
    <scope>NUCLEOTIDE SEQUENCE [LARGE SCALE GENOMIC DNA]</scope>
    <source>
        <strain evidence="4">NBRC 105830</strain>
    </source>
</reference>
<dbReference type="InterPro" id="IPR021135">
    <property type="entry name" value="PEP_COase"/>
</dbReference>
<evidence type="ECO:0000313" key="4">
    <source>
        <dbReference type="Proteomes" id="UP001157109"/>
    </source>
</evidence>
<dbReference type="Pfam" id="PF00311">
    <property type="entry name" value="PEPcase"/>
    <property type="match status" value="1"/>
</dbReference>
<proteinExistence type="predicted"/>
<protein>
    <recommendedName>
        <fullName evidence="2">Phosphoenolpyruvate carboxylase</fullName>
    </recommendedName>
</protein>
<evidence type="ECO:0000256" key="2">
    <source>
        <dbReference type="ARBA" id="ARBA00022419"/>
    </source>
</evidence>
<dbReference type="EMBL" id="BSUJ01000002">
    <property type="protein sequence ID" value="GMA22035.1"/>
    <property type="molecule type" value="Genomic_DNA"/>
</dbReference>
<accession>A0ABQ6HWT4</accession>
<keyword evidence="4" id="KW-1185">Reference proteome</keyword>
<dbReference type="PANTHER" id="PTHR30523">
    <property type="entry name" value="PHOSPHOENOLPYRUVATE CARBOXYLASE"/>
    <property type="match status" value="1"/>
</dbReference>
<gene>
    <name evidence="3" type="ORF">GCM10025862_40560</name>
</gene>
<comment type="function">
    <text evidence="1">Forms oxaloacetate, a four-carbon dicarboxylic acid source for the tricarboxylic acid cycle.</text>
</comment>
<sequence>MISDKYTLPQLARENLELTLAAVLEASALHLDARQPAETLSEWDACMDVMSDNAFAAYRRLVEDPDLPPYFWASTPVDQLGPLKLGSRPSKRPDSGTGLEGLRAIPWVFGWMQSRQIVPGWFGVGTGLEAAVAAGHGDRLREMYAQWHFFRTFISNVEMMLVKTRMDVAEHYVNSLVDPRLRHVFDTIKDEHDRTVAAVLAVTGEESLLDAQPVLQRTLAVRDAYLDPISYLQVSMLARLRAGDDDPRLQRVLLLAVNGVAAGLRNTG</sequence>
<dbReference type="PANTHER" id="PTHR30523:SF6">
    <property type="entry name" value="PHOSPHOENOLPYRUVATE CARBOXYLASE"/>
    <property type="match status" value="1"/>
</dbReference>
<dbReference type="InterPro" id="IPR015813">
    <property type="entry name" value="Pyrv/PenolPyrv_kinase-like_dom"/>
</dbReference>
<evidence type="ECO:0000256" key="1">
    <source>
        <dbReference type="ARBA" id="ARBA00003670"/>
    </source>
</evidence>
<dbReference type="SUPFAM" id="SSF51621">
    <property type="entry name" value="Phosphoenolpyruvate/pyruvate domain"/>
    <property type="match status" value="1"/>
</dbReference>
<name>A0ABQ6HWT4_9MICO</name>
<comment type="caution">
    <text evidence="3">The sequence shown here is derived from an EMBL/GenBank/DDBJ whole genome shotgun (WGS) entry which is preliminary data.</text>
</comment>
<dbReference type="Proteomes" id="UP001157109">
    <property type="component" value="Unassembled WGS sequence"/>
</dbReference>